<protein>
    <recommendedName>
        <fullName evidence="1">Glycosyltransferase 2-like domain-containing protein</fullName>
    </recommendedName>
</protein>
<feature type="domain" description="Glycosyltransferase 2-like" evidence="1">
    <location>
        <begin position="4"/>
        <end position="116"/>
    </location>
</feature>
<dbReference type="AlphaFoldDB" id="A0A1F7GVG0"/>
<dbReference type="EMBL" id="MFZM01000031">
    <property type="protein sequence ID" value="OGK22863.1"/>
    <property type="molecule type" value="Genomic_DNA"/>
</dbReference>
<reference evidence="2 3" key="1">
    <citation type="journal article" date="2016" name="Nat. Commun.">
        <title>Thousands of microbial genomes shed light on interconnected biogeochemical processes in an aquifer system.</title>
        <authorList>
            <person name="Anantharaman K."/>
            <person name="Brown C.T."/>
            <person name="Hug L.A."/>
            <person name="Sharon I."/>
            <person name="Castelle C.J."/>
            <person name="Probst A.J."/>
            <person name="Thomas B.C."/>
            <person name="Singh A."/>
            <person name="Wilkins M.J."/>
            <person name="Karaoz U."/>
            <person name="Brodie E.L."/>
            <person name="Williams K.H."/>
            <person name="Hubbard S.S."/>
            <person name="Banfield J.F."/>
        </authorList>
    </citation>
    <scope>NUCLEOTIDE SEQUENCE [LARGE SCALE GENOMIC DNA]</scope>
</reference>
<sequence length="296" mass="33575">MDLSIIIISYNTKELTKKCIETVRTSLKQDPDIKAEIIVLDNASSDSSAKMLATLKSQFSNLKLITNSENVGFAKGNNQAVKSAHGKFLLFLNSDTEALHDAVPKLYRLFTHNSYGFDFAGAKLLYSDGSQQASIGRFYTLPVACAALFLRGDHWNISRSSPNSVVKTDWVSGACFITSKETFTALGGFDESIFMYWDEMDLFYRAHKRRLSVGFFPNPRFIHHEGASSSSRTQPILKVYEGYLYFYKKHFSRIDLKILKFMLQLKAILAVLIGRLTRNEYLITTYKQAYDIAQKT</sequence>
<dbReference type="Proteomes" id="UP000177159">
    <property type="component" value="Unassembled WGS sequence"/>
</dbReference>
<dbReference type="Gene3D" id="3.90.550.10">
    <property type="entry name" value="Spore Coat Polysaccharide Biosynthesis Protein SpsA, Chain A"/>
    <property type="match status" value="1"/>
</dbReference>
<evidence type="ECO:0000313" key="3">
    <source>
        <dbReference type="Proteomes" id="UP000177159"/>
    </source>
</evidence>
<dbReference type="CDD" id="cd04186">
    <property type="entry name" value="GT_2_like_c"/>
    <property type="match status" value="1"/>
</dbReference>
<organism evidence="2 3">
    <name type="scientific">Candidatus Roizmanbacteria bacterium RIFCSPHIGHO2_02_FULL_37_24</name>
    <dbReference type="NCBI Taxonomy" id="1802037"/>
    <lineage>
        <taxon>Bacteria</taxon>
        <taxon>Candidatus Roizmaniibacteriota</taxon>
    </lineage>
</organism>
<evidence type="ECO:0000313" key="2">
    <source>
        <dbReference type="EMBL" id="OGK22863.1"/>
    </source>
</evidence>
<comment type="caution">
    <text evidence="2">The sequence shown here is derived from an EMBL/GenBank/DDBJ whole genome shotgun (WGS) entry which is preliminary data.</text>
</comment>
<dbReference type="InterPro" id="IPR029044">
    <property type="entry name" value="Nucleotide-diphossugar_trans"/>
</dbReference>
<name>A0A1F7GVG0_9BACT</name>
<dbReference type="Pfam" id="PF00535">
    <property type="entry name" value="Glycos_transf_2"/>
    <property type="match status" value="1"/>
</dbReference>
<dbReference type="InterPro" id="IPR001173">
    <property type="entry name" value="Glyco_trans_2-like"/>
</dbReference>
<dbReference type="PANTHER" id="PTHR43179:SF7">
    <property type="entry name" value="RHAMNOSYLTRANSFERASE WBBL"/>
    <property type="match status" value="1"/>
</dbReference>
<dbReference type="PANTHER" id="PTHR43179">
    <property type="entry name" value="RHAMNOSYLTRANSFERASE WBBL"/>
    <property type="match status" value="1"/>
</dbReference>
<evidence type="ECO:0000259" key="1">
    <source>
        <dbReference type="Pfam" id="PF00535"/>
    </source>
</evidence>
<gene>
    <name evidence="2" type="ORF">A3C24_04985</name>
</gene>
<accession>A0A1F7GVG0</accession>
<proteinExistence type="predicted"/>
<dbReference type="SUPFAM" id="SSF53448">
    <property type="entry name" value="Nucleotide-diphospho-sugar transferases"/>
    <property type="match status" value="1"/>
</dbReference>